<accession>L1LDM3</accession>
<dbReference type="Proteomes" id="UP000031512">
    <property type="component" value="Unassembled WGS sequence"/>
</dbReference>
<protein>
    <submittedName>
        <fullName evidence="1">Uncharacterized protein</fullName>
    </submittedName>
</protein>
<dbReference type="GeneID" id="15802981"/>
<dbReference type="VEuPathDB" id="PiroplasmaDB:BEWA_054300"/>
<evidence type="ECO:0000313" key="2">
    <source>
        <dbReference type="Proteomes" id="UP000031512"/>
    </source>
</evidence>
<comment type="caution">
    <text evidence="1">The sequence shown here is derived from an EMBL/GenBank/DDBJ whole genome shotgun (WGS) entry which is preliminary data.</text>
</comment>
<dbReference type="AlphaFoldDB" id="L1LDM3"/>
<name>L1LDM3_THEEQ</name>
<dbReference type="KEGG" id="beq:BEWA_054300"/>
<organism evidence="1 2">
    <name type="scientific">Theileria equi strain WA</name>
    <dbReference type="NCBI Taxonomy" id="1537102"/>
    <lineage>
        <taxon>Eukaryota</taxon>
        <taxon>Sar</taxon>
        <taxon>Alveolata</taxon>
        <taxon>Apicomplexa</taxon>
        <taxon>Aconoidasida</taxon>
        <taxon>Piroplasmida</taxon>
        <taxon>Theileriidae</taxon>
        <taxon>Theileria</taxon>
    </lineage>
</organism>
<dbReference type="EMBL" id="ACOU01000003">
    <property type="protein sequence ID" value="EKX73374.1"/>
    <property type="molecule type" value="Genomic_DNA"/>
</dbReference>
<sequence>MDSSSFPFTSVSINESYNDNFVLFLFKLCGCGDNGTVIDIANVDSEITHEQTYDQDGAQRSFIPKESFFSEVLDGPFSIWKSDGNTRCSKVFLRLGNNVRRLTLNVSVAGSGSSIKYFEEKKDEEWKSVPCFVAGDLPPVNAKPVDIQKLEASSSCIRVD</sequence>
<evidence type="ECO:0000313" key="1">
    <source>
        <dbReference type="EMBL" id="EKX73374.1"/>
    </source>
</evidence>
<proteinExistence type="predicted"/>
<keyword evidence="2" id="KW-1185">Reference proteome</keyword>
<reference evidence="1 2" key="1">
    <citation type="journal article" date="2012" name="BMC Genomics">
        <title>Comparative genomic analysis and phylogenetic position of Theileria equi.</title>
        <authorList>
            <person name="Kappmeyer L.S."/>
            <person name="Thiagarajan M."/>
            <person name="Herndon D.R."/>
            <person name="Ramsay J.D."/>
            <person name="Caler E."/>
            <person name="Djikeng A."/>
            <person name="Gillespie J.J."/>
            <person name="Lau A.O."/>
            <person name="Roalson E.H."/>
            <person name="Silva J.C."/>
            <person name="Silva M.G."/>
            <person name="Suarez C.E."/>
            <person name="Ueti M.W."/>
            <person name="Nene V.M."/>
            <person name="Mealey R.H."/>
            <person name="Knowles D.P."/>
            <person name="Brayton K.A."/>
        </authorList>
    </citation>
    <scope>NUCLEOTIDE SEQUENCE [LARGE SCALE GENOMIC DNA]</scope>
    <source>
        <strain evidence="1 2">WA</strain>
    </source>
</reference>
<gene>
    <name evidence="1" type="ORF">BEWA_054300</name>
</gene>
<dbReference type="RefSeq" id="XP_004832826.1">
    <property type="nucleotide sequence ID" value="XM_004832769.1"/>
</dbReference>